<reference evidence="3" key="1">
    <citation type="journal article" date="2017" name="Front. Plant Sci.">
        <title>Climate Clever Clovers: New Paradigm to Reduce the Environmental Footprint of Ruminants by Breeding Low Methanogenic Forages Utilizing Haplotype Variation.</title>
        <authorList>
            <person name="Kaur P."/>
            <person name="Appels R."/>
            <person name="Bayer P.E."/>
            <person name="Keeble-Gagnere G."/>
            <person name="Wang J."/>
            <person name="Hirakawa H."/>
            <person name="Shirasawa K."/>
            <person name="Vercoe P."/>
            <person name="Stefanova K."/>
            <person name="Durmic Z."/>
            <person name="Nichols P."/>
            <person name="Revell C."/>
            <person name="Isobe S.N."/>
            <person name="Edwards D."/>
            <person name="Erskine W."/>
        </authorList>
    </citation>
    <scope>NUCLEOTIDE SEQUENCE [LARGE SCALE GENOMIC DNA]</scope>
    <source>
        <strain evidence="3">cv. Daliak</strain>
    </source>
</reference>
<evidence type="ECO:0000256" key="1">
    <source>
        <dbReference type="SAM" id="MobiDB-lite"/>
    </source>
</evidence>
<proteinExistence type="predicted"/>
<sequence>MEANRNKAGSGEKAMKCTKTKDANKRSCTNSHPDENPNFTLKLSRSHVEVLLELVKRESVWSFRKKDMDGLHKLKIMNTKT</sequence>
<dbReference type="EMBL" id="DF973953">
    <property type="protein sequence ID" value="GAU43025.1"/>
    <property type="molecule type" value="Genomic_DNA"/>
</dbReference>
<accession>A0A2Z6P468</accession>
<evidence type="ECO:0000313" key="2">
    <source>
        <dbReference type="EMBL" id="GAU43025.1"/>
    </source>
</evidence>
<name>A0A2Z6P468_TRISU</name>
<keyword evidence="3" id="KW-1185">Reference proteome</keyword>
<feature type="region of interest" description="Disordered" evidence="1">
    <location>
        <begin position="1"/>
        <end position="39"/>
    </location>
</feature>
<organism evidence="2 3">
    <name type="scientific">Trifolium subterraneum</name>
    <name type="common">Subterranean clover</name>
    <dbReference type="NCBI Taxonomy" id="3900"/>
    <lineage>
        <taxon>Eukaryota</taxon>
        <taxon>Viridiplantae</taxon>
        <taxon>Streptophyta</taxon>
        <taxon>Embryophyta</taxon>
        <taxon>Tracheophyta</taxon>
        <taxon>Spermatophyta</taxon>
        <taxon>Magnoliopsida</taxon>
        <taxon>eudicotyledons</taxon>
        <taxon>Gunneridae</taxon>
        <taxon>Pentapetalae</taxon>
        <taxon>rosids</taxon>
        <taxon>fabids</taxon>
        <taxon>Fabales</taxon>
        <taxon>Fabaceae</taxon>
        <taxon>Papilionoideae</taxon>
        <taxon>50 kb inversion clade</taxon>
        <taxon>NPAAA clade</taxon>
        <taxon>Hologalegina</taxon>
        <taxon>IRL clade</taxon>
        <taxon>Trifolieae</taxon>
        <taxon>Trifolium</taxon>
    </lineage>
</organism>
<evidence type="ECO:0000313" key="3">
    <source>
        <dbReference type="Proteomes" id="UP000242715"/>
    </source>
</evidence>
<feature type="compositionally biased region" description="Basic and acidic residues" evidence="1">
    <location>
        <begin position="13"/>
        <end position="25"/>
    </location>
</feature>
<protein>
    <submittedName>
        <fullName evidence="2">Uncharacterized protein</fullName>
    </submittedName>
</protein>
<dbReference type="Proteomes" id="UP000242715">
    <property type="component" value="Unassembled WGS sequence"/>
</dbReference>
<gene>
    <name evidence="2" type="ORF">TSUD_12800</name>
</gene>
<dbReference type="AlphaFoldDB" id="A0A2Z6P468"/>
<feature type="compositionally biased region" description="Polar residues" evidence="1">
    <location>
        <begin position="26"/>
        <end position="39"/>
    </location>
</feature>